<sequence length="66" mass="7621">MSMDLSTRNGVDLGSVRKKTINAIRTILKTIFSTEPIFNEDNMQMERYNAGAMRTNRIPDLLRWTS</sequence>
<dbReference type="Proteomes" id="UP000559256">
    <property type="component" value="Unassembled WGS sequence"/>
</dbReference>
<evidence type="ECO:0000313" key="2">
    <source>
        <dbReference type="Proteomes" id="UP000559256"/>
    </source>
</evidence>
<gene>
    <name evidence="1" type="ORF">D9758_008801</name>
</gene>
<evidence type="ECO:0000313" key="1">
    <source>
        <dbReference type="EMBL" id="KAF5353133.1"/>
    </source>
</evidence>
<dbReference type="AlphaFoldDB" id="A0A8H5D4L9"/>
<comment type="caution">
    <text evidence="1">The sequence shown here is derived from an EMBL/GenBank/DDBJ whole genome shotgun (WGS) entry which is preliminary data.</text>
</comment>
<protein>
    <submittedName>
        <fullName evidence="1">Uncharacterized protein</fullName>
    </submittedName>
</protein>
<organism evidence="1 2">
    <name type="scientific">Tetrapyrgos nigripes</name>
    <dbReference type="NCBI Taxonomy" id="182062"/>
    <lineage>
        <taxon>Eukaryota</taxon>
        <taxon>Fungi</taxon>
        <taxon>Dikarya</taxon>
        <taxon>Basidiomycota</taxon>
        <taxon>Agaricomycotina</taxon>
        <taxon>Agaricomycetes</taxon>
        <taxon>Agaricomycetidae</taxon>
        <taxon>Agaricales</taxon>
        <taxon>Marasmiineae</taxon>
        <taxon>Marasmiaceae</taxon>
        <taxon>Tetrapyrgos</taxon>
    </lineage>
</organism>
<proteinExistence type="predicted"/>
<accession>A0A8H5D4L9</accession>
<keyword evidence="2" id="KW-1185">Reference proteome</keyword>
<reference evidence="1 2" key="1">
    <citation type="journal article" date="2020" name="ISME J.">
        <title>Uncovering the hidden diversity of litter-decomposition mechanisms in mushroom-forming fungi.</title>
        <authorList>
            <person name="Floudas D."/>
            <person name="Bentzer J."/>
            <person name="Ahren D."/>
            <person name="Johansson T."/>
            <person name="Persson P."/>
            <person name="Tunlid A."/>
        </authorList>
    </citation>
    <scope>NUCLEOTIDE SEQUENCE [LARGE SCALE GENOMIC DNA]</scope>
    <source>
        <strain evidence="1 2">CBS 291.85</strain>
    </source>
</reference>
<dbReference type="EMBL" id="JAACJM010000064">
    <property type="protein sequence ID" value="KAF5353133.1"/>
    <property type="molecule type" value="Genomic_DNA"/>
</dbReference>
<name>A0A8H5D4L9_9AGAR</name>